<dbReference type="Gene3D" id="3.30.70.100">
    <property type="match status" value="1"/>
</dbReference>
<sequence length="135" mass="14663">MGVKKSVIKVNINCQICKTEVLKAVTKLMVMLANSLILNEKFDYSFFLWFTDIDEVSVDSEKQTVSVTGLVDPVDVVKQITKVGKVAEVISVGPPTKPESPKKPDDQKPLPPCCNDCQLVAVSYGPYNGGGCSIL</sequence>
<dbReference type="InterPro" id="IPR051863">
    <property type="entry name" value="HIPP"/>
</dbReference>
<reference evidence="2 3" key="1">
    <citation type="journal article" date="2020" name="Mol. Biol. Evol.">
        <title>Distinct Expression and Methylation Patterns for Genes with Different Fates following a Single Whole-Genome Duplication in Flowering Plants.</title>
        <authorList>
            <person name="Shi T."/>
            <person name="Rahmani R.S."/>
            <person name="Gugger P.F."/>
            <person name="Wang M."/>
            <person name="Li H."/>
            <person name="Zhang Y."/>
            <person name="Li Z."/>
            <person name="Wang Q."/>
            <person name="Van de Peer Y."/>
            <person name="Marchal K."/>
            <person name="Chen J."/>
        </authorList>
    </citation>
    <scope>NUCLEOTIDE SEQUENCE [LARGE SCALE GENOMIC DNA]</scope>
    <source>
        <tissue evidence="2">Leaf</tissue>
    </source>
</reference>
<keyword evidence="3" id="KW-1185">Reference proteome</keyword>
<dbReference type="PANTHER" id="PTHR45811">
    <property type="entry name" value="COPPER TRANSPORT PROTEIN FAMILY-RELATED"/>
    <property type="match status" value="1"/>
</dbReference>
<keyword evidence="1" id="KW-0479">Metal-binding</keyword>
<evidence type="ECO:0000313" key="2">
    <source>
        <dbReference type="EMBL" id="DAD24929.1"/>
    </source>
</evidence>
<gene>
    <name evidence="2" type="ORF">HUJ06_026393</name>
</gene>
<protein>
    <recommendedName>
        <fullName evidence="4">HMA domain-containing protein</fullName>
    </recommendedName>
</protein>
<dbReference type="EMBL" id="DUZY01000001">
    <property type="protein sequence ID" value="DAD24929.1"/>
    <property type="molecule type" value="Genomic_DNA"/>
</dbReference>
<dbReference type="Proteomes" id="UP000607653">
    <property type="component" value="Unassembled WGS sequence"/>
</dbReference>
<dbReference type="PANTHER" id="PTHR45811:SF33">
    <property type="entry name" value="HEAVY METAL-ASSOCIATED ISOPRENYLATED PLANT PROTEIN 2-RELATED"/>
    <property type="match status" value="1"/>
</dbReference>
<evidence type="ECO:0008006" key="4">
    <source>
        <dbReference type="Google" id="ProtNLM"/>
    </source>
</evidence>
<comment type="caution">
    <text evidence="2">The sequence shown here is derived from an EMBL/GenBank/DDBJ whole genome shotgun (WGS) entry which is preliminary data.</text>
</comment>
<accession>A0A822Y0Y0</accession>
<dbReference type="GO" id="GO:0046872">
    <property type="term" value="F:metal ion binding"/>
    <property type="evidence" value="ECO:0007669"/>
    <property type="project" value="UniProtKB-KW"/>
</dbReference>
<proteinExistence type="predicted"/>
<evidence type="ECO:0000256" key="1">
    <source>
        <dbReference type="ARBA" id="ARBA00022723"/>
    </source>
</evidence>
<organism evidence="2 3">
    <name type="scientific">Nelumbo nucifera</name>
    <name type="common">Sacred lotus</name>
    <dbReference type="NCBI Taxonomy" id="4432"/>
    <lineage>
        <taxon>Eukaryota</taxon>
        <taxon>Viridiplantae</taxon>
        <taxon>Streptophyta</taxon>
        <taxon>Embryophyta</taxon>
        <taxon>Tracheophyta</taxon>
        <taxon>Spermatophyta</taxon>
        <taxon>Magnoliopsida</taxon>
        <taxon>Proteales</taxon>
        <taxon>Nelumbonaceae</taxon>
        <taxon>Nelumbo</taxon>
    </lineage>
</organism>
<dbReference type="AlphaFoldDB" id="A0A822Y0Y0"/>
<evidence type="ECO:0000313" key="3">
    <source>
        <dbReference type="Proteomes" id="UP000607653"/>
    </source>
</evidence>
<name>A0A822Y0Y0_NELNU</name>